<organism evidence="10 11">
    <name type="scientific">Desulfocapsa sulfexigens (strain DSM 10523 / SB164P1)</name>
    <dbReference type="NCBI Taxonomy" id="1167006"/>
    <lineage>
        <taxon>Bacteria</taxon>
        <taxon>Pseudomonadati</taxon>
        <taxon>Thermodesulfobacteriota</taxon>
        <taxon>Desulfobulbia</taxon>
        <taxon>Desulfobulbales</taxon>
        <taxon>Desulfocapsaceae</taxon>
        <taxon>Desulfocapsa</taxon>
    </lineage>
</organism>
<dbReference type="Pfam" id="PF00535">
    <property type="entry name" value="Glycos_transf_2"/>
    <property type="match status" value="1"/>
</dbReference>
<name>M1PBL9_DESSD</name>
<dbReference type="AlphaFoldDB" id="M1PBL9"/>
<dbReference type="CDD" id="cd04187">
    <property type="entry name" value="DPM1_like_bac"/>
    <property type="match status" value="1"/>
</dbReference>
<evidence type="ECO:0000256" key="5">
    <source>
        <dbReference type="ARBA" id="ARBA00022985"/>
    </source>
</evidence>
<keyword evidence="2" id="KW-0328">Glycosyltransferase</keyword>
<evidence type="ECO:0000256" key="4">
    <source>
        <dbReference type="ARBA" id="ARBA00022692"/>
    </source>
</evidence>
<reference evidence="11" key="1">
    <citation type="journal article" date="2013" name="Stand. Genomic Sci.">
        <title>Complete genome sequence of Desulfocapsa sulfexigens, a marine deltaproteobacterium specialized in disproportionating inorganic sulfur compounds.</title>
        <authorList>
            <person name="Finster K.W."/>
            <person name="Kjeldsen K.U."/>
            <person name="Kube M."/>
            <person name="Reinhardt R."/>
            <person name="Mussmann M."/>
            <person name="Amann R."/>
            <person name="Schreiber L."/>
        </authorList>
    </citation>
    <scope>NUCLEOTIDE SEQUENCE [LARGE SCALE GENOMIC DNA]</scope>
    <source>
        <strain evidence="11">DSM 10523 / SB164P1</strain>
    </source>
</reference>
<feature type="domain" description="Glycosyltransferase 2-like" evidence="9">
    <location>
        <begin position="4"/>
        <end position="165"/>
    </location>
</feature>
<dbReference type="SUPFAM" id="SSF53448">
    <property type="entry name" value="Nucleotide-diphospho-sugar transferases"/>
    <property type="match status" value="1"/>
</dbReference>
<dbReference type="GO" id="GO:0009103">
    <property type="term" value="P:lipopolysaccharide biosynthetic process"/>
    <property type="evidence" value="ECO:0007669"/>
    <property type="project" value="UniProtKB-KW"/>
</dbReference>
<gene>
    <name evidence="10" type="ordered locus">UWK_02480</name>
</gene>
<dbReference type="KEGG" id="dsf:UWK_02480"/>
<evidence type="ECO:0000313" key="10">
    <source>
        <dbReference type="EMBL" id="AGF79017.1"/>
    </source>
</evidence>
<keyword evidence="5" id="KW-0448">Lipopolysaccharide biosynthesis</keyword>
<dbReference type="PANTHER" id="PTHR48090">
    <property type="entry name" value="UNDECAPRENYL-PHOSPHATE 4-DEOXY-4-FORMAMIDO-L-ARABINOSE TRANSFERASE-RELATED"/>
    <property type="match status" value="1"/>
</dbReference>
<dbReference type="InterPro" id="IPR029044">
    <property type="entry name" value="Nucleotide-diphossugar_trans"/>
</dbReference>
<dbReference type="STRING" id="1167006.UWK_02480"/>
<evidence type="ECO:0000256" key="8">
    <source>
        <dbReference type="SAM" id="Phobius"/>
    </source>
</evidence>
<dbReference type="PATRIC" id="fig|1167006.5.peg.2693"/>
<dbReference type="PANTHER" id="PTHR48090:SF3">
    <property type="entry name" value="UNDECAPRENYL-PHOSPHATE 4-DEOXY-4-FORMAMIDO-L-ARABINOSE TRANSFERASE"/>
    <property type="match status" value="1"/>
</dbReference>
<dbReference type="eggNOG" id="COG0463">
    <property type="taxonomic scope" value="Bacteria"/>
</dbReference>
<evidence type="ECO:0000259" key="9">
    <source>
        <dbReference type="Pfam" id="PF00535"/>
    </source>
</evidence>
<dbReference type="RefSeq" id="WP_015404703.1">
    <property type="nucleotide sequence ID" value="NC_020304.1"/>
</dbReference>
<keyword evidence="6 8" id="KW-1133">Transmembrane helix</keyword>
<protein>
    <submittedName>
        <fullName evidence="10">Glycosyl transferase</fullName>
    </submittedName>
</protein>
<dbReference type="Proteomes" id="UP000011721">
    <property type="component" value="Chromosome"/>
</dbReference>
<evidence type="ECO:0000313" key="11">
    <source>
        <dbReference type="Proteomes" id="UP000011721"/>
    </source>
</evidence>
<evidence type="ECO:0000256" key="3">
    <source>
        <dbReference type="ARBA" id="ARBA00022679"/>
    </source>
</evidence>
<feature type="transmembrane region" description="Helical" evidence="8">
    <location>
        <begin position="267"/>
        <end position="293"/>
    </location>
</feature>
<accession>M1PBL9</accession>
<sequence>MLLSVVVPLYNEEENVQLLYDELKEVLNLIEDDHEIIFIDDGSQDTSLEILQTIQKQDDSVIVVSFRRNFGQTAAMSAGFDYARGDVIVTMDGDLQNDPHDIPKLLEKIKDGYDVVTGWRFDRQDAFISRKLPSMIANKIISVTTGVSLHDYGCTLKAFRKDVVKGIRLYGEMHRFIPAIASGMGISFTEVKVNHRARRFGTSKYGISRTIRVVLDLMTVKFLLSYATRPLHVFGTVGVLSAGAGFVIALVMTLQRFFAGVGLSDRPLLLLAVLLIFMGVQFITMGLLAEIVVRTYHESQEKPIYYVRKVIGIVSGKSEQV</sequence>
<dbReference type="EMBL" id="CP003985">
    <property type="protein sequence ID" value="AGF79017.1"/>
    <property type="molecule type" value="Genomic_DNA"/>
</dbReference>
<keyword evidence="7 8" id="KW-0472">Membrane</keyword>
<dbReference type="HOGENOM" id="CLU_033536_0_0_7"/>
<dbReference type="InterPro" id="IPR001173">
    <property type="entry name" value="Glyco_trans_2-like"/>
</dbReference>
<evidence type="ECO:0000256" key="2">
    <source>
        <dbReference type="ARBA" id="ARBA00022676"/>
    </source>
</evidence>
<dbReference type="OrthoDB" id="9802649at2"/>
<dbReference type="InterPro" id="IPR050256">
    <property type="entry name" value="Glycosyltransferase_2"/>
</dbReference>
<evidence type="ECO:0000256" key="6">
    <source>
        <dbReference type="ARBA" id="ARBA00022989"/>
    </source>
</evidence>
<evidence type="ECO:0000256" key="1">
    <source>
        <dbReference type="ARBA" id="ARBA00022475"/>
    </source>
</evidence>
<dbReference type="GO" id="GO:0099621">
    <property type="term" value="F:undecaprenyl-phosphate 4-deoxy-4-formamido-L-arabinose transferase activity"/>
    <property type="evidence" value="ECO:0007669"/>
    <property type="project" value="TreeGrafter"/>
</dbReference>
<proteinExistence type="predicted"/>
<feature type="transmembrane region" description="Helical" evidence="8">
    <location>
        <begin position="231"/>
        <end position="255"/>
    </location>
</feature>
<evidence type="ECO:0000256" key="7">
    <source>
        <dbReference type="ARBA" id="ARBA00023136"/>
    </source>
</evidence>
<keyword evidence="1" id="KW-1003">Cell membrane</keyword>
<keyword evidence="3 10" id="KW-0808">Transferase</keyword>
<keyword evidence="11" id="KW-1185">Reference proteome</keyword>
<dbReference type="Gene3D" id="3.90.550.10">
    <property type="entry name" value="Spore Coat Polysaccharide Biosynthesis Protein SpsA, Chain A"/>
    <property type="match status" value="1"/>
</dbReference>
<keyword evidence="4 8" id="KW-0812">Transmembrane</keyword>
<dbReference type="GO" id="GO:0005886">
    <property type="term" value="C:plasma membrane"/>
    <property type="evidence" value="ECO:0007669"/>
    <property type="project" value="TreeGrafter"/>
</dbReference>